<feature type="domain" description="Carrier" evidence="1">
    <location>
        <begin position="16"/>
        <end position="59"/>
    </location>
</feature>
<comment type="caution">
    <text evidence="2">The sequence shown here is derived from an EMBL/GenBank/DDBJ whole genome shotgun (WGS) entry which is preliminary data.</text>
</comment>
<dbReference type="InterPro" id="IPR009081">
    <property type="entry name" value="PP-bd_ACP"/>
</dbReference>
<gene>
    <name evidence="2" type="ORF">JOL79_31215</name>
</gene>
<name>A0A940WRY1_9ACTN</name>
<evidence type="ECO:0000313" key="3">
    <source>
        <dbReference type="Proteomes" id="UP000674234"/>
    </source>
</evidence>
<dbReference type="SUPFAM" id="SSF47336">
    <property type="entry name" value="ACP-like"/>
    <property type="match status" value="1"/>
</dbReference>
<keyword evidence="3" id="KW-1185">Reference proteome</keyword>
<protein>
    <submittedName>
        <fullName evidence="2">Acyl carrier protein</fullName>
    </submittedName>
</protein>
<evidence type="ECO:0000259" key="1">
    <source>
        <dbReference type="Pfam" id="PF00550"/>
    </source>
</evidence>
<dbReference type="RefSeq" id="WP_210159520.1">
    <property type="nucleotide sequence ID" value="NZ_JAFCNB010000029.1"/>
</dbReference>
<dbReference type="AlphaFoldDB" id="A0A940WRY1"/>
<accession>A0A940WRY1</accession>
<proteinExistence type="predicted"/>
<dbReference type="InterPro" id="IPR036736">
    <property type="entry name" value="ACP-like_sf"/>
</dbReference>
<dbReference type="EMBL" id="JAFCNB010000029">
    <property type="protein sequence ID" value="MBP2708258.1"/>
    <property type="molecule type" value="Genomic_DNA"/>
</dbReference>
<reference evidence="2" key="1">
    <citation type="submission" date="2021-02" db="EMBL/GenBank/DDBJ databases">
        <title>Draft genome sequence of Microbispora sp. RL4-1S isolated from rice leaves in Thailand.</title>
        <authorList>
            <person name="Muangham S."/>
            <person name="Duangmal K."/>
        </authorList>
    </citation>
    <scope>NUCLEOTIDE SEQUENCE</scope>
    <source>
        <strain evidence="2">RL4-1S</strain>
    </source>
</reference>
<dbReference type="Gene3D" id="1.10.1200.10">
    <property type="entry name" value="ACP-like"/>
    <property type="match status" value="1"/>
</dbReference>
<sequence length="80" mass="8768">MARQTFTDEDLRTLLLAVGLAPTQDDYSLTFDELQLDSLARVELATRIEDRYGVALEIDADQSPRVVANLVNADLTGAVS</sequence>
<organism evidence="2 3">
    <name type="scientific">Microbispora oryzae</name>
    <dbReference type="NCBI Taxonomy" id="2806554"/>
    <lineage>
        <taxon>Bacteria</taxon>
        <taxon>Bacillati</taxon>
        <taxon>Actinomycetota</taxon>
        <taxon>Actinomycetes</taxon>
        <taxon>Streptosporangiales</taxon>
        <taxon>Streptosporangiaceae</taxon>
        <taxon>Microbispora</taxon>
    </lineage>
</organism>
<dbReference type="Proteomes" id="UP000674234">
    <property type="component" value="Unassembled WGS sequence"/>
</dbReference>
<evidence type="ECO:0000313" key="2">
    <source>
        <dbReference type="EMBL" id="MBP2708258.1"/>
    </source>
</evidence>
<dbReference type="Pfam" id="PF00550">
    <property type="entry name" value="PP-binding"/>
    <property type="match status" value="1"/>
</dbReference>